<reference evidence="2" key="1">
    <citation type="submission" date="2013-06" db="EMBL/GenBank/DDBJ databases">
        <authorList>
            <person name="Zhao Q."/>
        </authorList>
    </citation>
    <scope>NUCLEOTIDE SEQUENCE</scope>
    <source>
        <strain evidence="2">cv. W1943</strain>
    </source>
</reference>
<dbReference type="Proteomes" id="UP000008022">
    <property type="component" value="Unassembled WGS sequence"/>
</dbReference>
<protein>
    <submittedName>
        <fullName evidence="1">Uncharacterized protein</fullName>
    </submittedName>
</protein>
<dbReference type="AlphaFoldDB" id="A0A0E0Q0H2"/>
<dbReference type="EnsemblPlants" id="ORUFI06G23460.1">
    <property type="protein sequence ID" value="ORUFI06G23460.1"/>
    <property type="gene ID" value="ORUFI06G23460"/>
</dbReference>
<proteinExistence type="predicted"/>
<dbReference type="Gramene" id="ORUFI06G23460.1">
    <property type="protein sequence ID" value="ORUFI06G23460.1"/>
    <property type="gene ID" value="ORUFI06G23460"/>
</dbReference>
<accession>A0A0E0Q0H2</accession>
<name>A0A0E0Q0H2_ORYRU</name>
<organism evidence="1 2">
    <name type="scientific">Oryza rufipogon</name>
    <name type="common">Brownbeard rice</name>
    <name type="synonym">Asian wild rice</name>
    <dbReference type="NCBI Taxonomy" id="4529"/>
    <lineage>
        <taxon>Eukaryota</taxon>
        <taxon>Viridiplantae</taxon>
        <taxon>Streptophyta</taxon>
        <taxon>Embryophyta</taxon>
        <taxon>Tracheophyta</taxon>
        <taxon>Spermatophyta</taxon>
        <taxon>Magnoliopsida</taxon>
        <taxon>Liliopsida</taxon>
        <taxon>Poales</taxon>
        <taxon>Poaceae</taxon>
        <taxon>BOP clade</taxon>
        <taxon>Oryzoideae</taxon>
        <taxon>Oryzeae</taxon>
        <taxon>Oryzinae</taxon>
        <taxon>Oryza</taxon>
    </lineage>
</organism>
<evidence type="ECO:0000313" key="2">
    <source>
        <dbReference type="Proteomes" id="UP000008022"/>
    </source>
</evidence>
<keyword evidence="2" id="KW-1185">Reference proteome</keyword>
<dbReference type="HOGENOM" id="CLU_171369_0_0_1"/>
<sequence length="104" mass="11096">MALRRSAAAAMSWPSARVTMLGDSMATTSSVVNPSSSQRSSSLPAATIPGRITVLCSPGRRRSLITVLCSPGRRRSLSVSPFSPTSTATLDRSMPHCIDRYLKD</sequence>
<evidence type="ECO:0000313" key="1">
    <source>
        <dbReference type="EnsemblPlants" id="ORUFI06G23460.1"/>
    </source>
</evidence>
<dbReference type="OMA" id="ETAWPSA"/>
<reference evidence="1" key="2">
    <citation type="submission" date="2015-06" db="UniProtKB">
        <authorList>
            <consortium name="EnsemblPlants"/>
        </authorList>
    </citation>
    <scope>IDENTIFICATION</scope>
</reference>